<keyword evidence="6" id="KW-0472">Membrane</keyword>
<accession>A0A1H6BLB9</accession>
<keyword evidence="5" id="KW-0677">Repeat</keyword>
<dbReference type="Gene3D" id="3.10.20.310">
    <property type="entry name" value="membrane protein fhac"/>
    <property type="match status" value="5"/>
</dbReference>
<evidence type="ECO:0000256" key="2">
    <source>
        <dbReference type="ARBA" id="ARBA00022452"/>
    </source>
</evidence>
<keyword evidence="12" id="KW-1185">Reference proteome</keyword>
<dbReference type="PANTHER" id="PTHR12815:SF47">
    <property type="entry name" value="TRANSLOCATION AND ASSEMBLY MODULE SUBUNIT TAMA"/>
    <property type="match status" value="1"/>
</dbReference>
<keyword evidence="3" id="KW-0812">Transmembrane</keyword>
<gene>
    <name evidence="11" type="ORF">SAMN05421819_3810</name>
</gene>
<feature type="domain" description="POTRA" evidence="10">
    <location>
        <begin position="265"/>
        <end position="370"/>
    </location>
</feature>
<evidence type="ECO:0000259" key="10">
    <source>
        <dbReference type="PROSITE" id="PS51779"/>
    </source>
</evidence>
<keyword evidence="2" id="KW-1134">Transmembrane beta strand</keyword>
<dbReference type="Proteomes" id="UP000236728">
    <property type="component" value="Unassembled WGS sequence"/>
</dbReference>
<name>A0A1H6BLB9_9BACT</name>
<dbReference type="InterPro" id="IPR034746">
    <property type="entry name" value="POTRA"/>
</dbReference>
<dbReference type="InterPro" id="IPR000184">
    <property type="entry name" value="Bac_surfAg_D15"/>
</dbReference>
<evidence type="ECO:0000256" key="5">
    <source>
        <dbReference type="ARBA" id="ARBA00022737"/>
    </source>
</evidence>
<dbReference type="InterPro" id="IPR010827">
    <property type="entry name" value="BamA/TamA_POTRA"/>
</dbReference>
<dbReference type="PROSITE" id="PS51779">
    <property type="entry name" value="POTRA"/>
    <property type="match status" value="3"/>
</dbReference>
<dbReference type="GO" id="GO:0009279">
    <property type="term" value="C:cell outer membrane"/>
    <property type="evidence" value="ECO:0007669"/>
    <property type="project" value="UniProtKB-UniRule"/>
</dbReference>
<evidence type="ECO:0000256" key="4">
    <source>
        <dbReference type="ARBA" id="ARBA00022729"/>
    </source>
</evidence>
<dbReference type="GO" id="GO:0071709">
    <property type="term" value="P:membrane assembly"/>
    <property type="evidence" value="ECO:0007669"/>
    <property type="project" value="InterPro"/>
</dbReference>
<dbReference type="PANTHER" id="PTHR12815">
    <property type="entry name" value="SORTING AND ASSEMBLY MACHINERY SAMM50 PROTEIN FAMILY MEMBER"/>
    <property type="match status" value="1"/>
</dbReference>
<reference evidence="11 12" key="1">
    <citation type="submission" date="2016-10" db="EMBL/GenBank/DDBJ databases">
        <authorList>
            <person name="de Groot N.N."/>
        </authorList>
    </citation>
    <scope>NUCLEOTIDE SEQUENCE [LARGE SCALE GENOMIC DNA]</scope>
    <source>
        <strain evidence="11 12">DSM 22489</strain>
    </source>
</reference>
<dbReference type="NCBIfam" id="TIGR03303">
    <property type="entry name" value="OM_YaeT"/>
    <property type="match status" value="1"/>
</dbReference>
<protein>
    <recommendedName>
        <fullName evidence="8">Outer membrane protein assembly factor BamA</fullName>
    </recommendedName>
</protein>
<feature type="domain" description="POTRA" evidence="10">
    <location>
        <begin position="373"/>
        <end position="452"/>
    </location>
</feature>
<sequence length="1033" mass="113676">MTNRIGRPRLRPSPIIKAPPSFSHRAADPRSSEGVVIFTGTRVSVSSVNSTTQAVRPRSSRIAPRSSVLSGTFLRAFAISAGAFTLLPVLHAQVAATPQFSAASATPQILCATQVIGNRRIPKESILARLYSRQGDPFDSTILERDFNSLWNTGYFDDVRIERVDTPSCIQLEVYVREKPTIREINYKGLNAVSVSDVLDRFKKEKVGLTVESQYDPTKVKRAEVVLQQMLGEHGHQFATIRTEIKTIPPAAVALTFNVKEGPTVKVGKIQFQGNQDVSPRVLIESMKNLKPIGIPHSLILESIFPRTFDASKLDEDAERVRQAYRERGYFKATTGEPQTNVRNAGGVNPFTLRPSTGKRVDILIPIEEGERYKLGGITFSGNKALNNNKALRAQFANKDGEIFNATIFSKGLDQLRKSYGEYGYIQFIGTPAPTFDEAKKLIYLNIDIDEGKQFYVSRIEFTGNTITRDKVIRREMLIEEGQVYNSRLLDLSLLRLNQLSYFETLKSDQDVETHQNVDLGTVDLLVKLREKGKNSIGLNGGISGQSGSFLGVQYETNNFLGLGETLSVNGNLGDLSRRVSIGFNEPYLKNKPISLGVQLFATKFDYNPAKSYAIANGQSANLTNAQQSLLTNYNQSSTGLTISTSSALRGLFRRSGVARIGLSYSLSRSGITTFNSNTRDVFETLAFRSGIAGTSQLSGIISSIVTPSFSFSTLDRGVGPHSGKDLNIAFQLAGVGGNTKYYAPTVAWRQFFPMKGLKVNREGHNVLGYRVLFSTVGGFGGEVAPPMARIYGGGENDVRGFDIRSSSPYTFIPTKVSFNLTNPDGSLTPRDPSNPQLGNVSIPIPVYRLASIGGDTSFTSNVEYRIPIVSQVTFAFFTDFGLTFNSQTGQLRQSELGLSTINSPLYGCPQIVNGDCFGGQKVTFPLYLKTVPGTNFVPRMSNGAELQVILPIVNAPFRIFYAYNPLRLYKDLPQELAVPNTCAAGQTLCMQNFFPNTGAGLYSYQQVIQLYGADYILREPRKTFRFTVATTF</sequence>
<evidence type="ECO:0000256" key="3">
    <source>
        <dbReference type="ARBA" id="ARBA00022692"/>
    </source>
</evidence>
<feature type="domain" description="POTRA" evidence="10">
    <location>
        <begin position="455"/>
        <end position="532"/>
    </location>
</feature>
<dbReference type="OrthoDB" id="9803054at2"/>
<dbReference type="Pfam" id="PF01103">
    <property type="entry name" value="Omp85"/>
    <property type="match status" value="1"/>
</dbReference>
<dbReference type="Gene3D" id="2.40.160.50">
    <property type="entry name" value="membrane protein fhac: a member of the omp85/tpsb transporter family"/>
    <property type="match status" value="1"/>
</dbReference>
<evidence type="ECO:0000256" key="1">
    <source>
        <dbReference type="ARBA" id="ARBA00004370"/>
    </source>
</evidence>
<evidence type="ECO:0000313" key="12">
    <source>
        <dbReference type="Proteomes" id="UP000236728"/>
    </source>
</evidence>
<feature type="region of interest" description="Disordered" evidence="9">
    <location>
        <begin position="1"/>
        <end position="28"/>
    </location>
</feature>
<evidence type="ECO:0000256" key="7">
    <source>
        <dbReference type="ARBA" id="ARBA00023237"/>
    </source>
</evidence>
<organism evidence="11 12">
    <name type="scientific">Bryocella elongata</name>
    <dbReference type="NCBI Taxonomy" id="863522"/>
    <lineage>
        <taxon>Bacteria</taxon>
        <taxon>Pseudomonadati</taxon>
        <taxon>Acidobacteriota</taxon>
        <taxon>Terriglobia</taxon>
        <taxon>Terriglobales</taxon>
        <taxon>Acidobacteriaceae</taxon>
        <taxon>Bryocella</taxon>
    </lineage>
</organism>
<dbReference type="InterPro" id="IPR023707">
    <property type="entry name" value="OM_assembly_BamA"/>
</dbReference>
<dbReference type="AlphaFoldDB" id="A0A1H6BLB9"/>
<dbReference type="EMBL" id="FNVA01000007">
    <property type="protein sequence ID" value="SEG61474.1"/>
    <property type="molecule type" value="Genomic_DNA"/>
</dbReference>
<dbReference type="Pfam" id="PF07244">
    <property type="entry name" value="POTRA"/>
    <property type="match status" value="5"/>
</dbReference>
<proteinExistence type="predicted"/>
<keyword evidence="7" id="KW-0998">Cell outer membrane</keyword>
<evidence type="ECO:0000256" key="9">
    <source>
        <dbReference type="SAM" id="MobiDB-lite"/>
    </source>
</evidence>
<comment type="subcellular location">
    <subcellularLocation>
        <location evidence="1">Membrane</location>
    </subcellularLocation>
</comment>
<keyword evidence="4" id="KW-0732">Signal</keyword>
<feature type="compositionally biased region" description="Basic residues" evidence="9">
    <location>
        <begin position="1"/>
        <end position="10"/>
    </location>
</feature>
<dbReference type="InterPro" id="IPR039910">
    <property type="entry name" value="D15-like"/>
</dbReference>
<evidence type="ECO:0000256" key="6">
    <source>
        <dbReference type="ARBA" id="ARBA00023136"/>
    </source>
</evidence>
<evidence type="ECO:0000313" key="11">
    <source>
        <dbReference type="EMBL" id="SEG61474.1"/>
    </source>
</evidence>
<evidence type="ECO:0000256" key="8">
    <source>
        <dbReference type="NCBIfam" id="TIGR03303"/>
    </source>
</evidence>